<evidence type="ECO:0000256" key="2">
    <source>
        <dbReference type="ARBA" id="ARBA00011595"/>
    </source>
</evidence>
<dbReference type="PANTHER" id="PTHR32154:SF0">
    <property type="entry name" value="PYRUVATE-FLAVODOXIN OXIDOREDUCTASE-RELATED"/>
    <property type="match status" value="1"/>
</dbReference>
<organism evidence="9 10">
    <name type="scientific">Methanooceanicella nereidis</name>
    <dbReference type="NCBI Taxonomy" id="2052831"/>
    <lineage>
        <taxon>Archaea</taxon>
        <taxon>Methanobacteriati</taxon>
        <taxon>Methanobacteriota</taxon>
        <taxon>Stenosarchaea group</taxon>
        <taxon>Methanomicrobia</taxon>
        <taxon>Methanocellales</taxon>
        <taxon>Methanocellaceae</taxon>
        <taxon>Methanooceanicella</taxon>
    </lineage>
</organism>
<dbReference type="PROSITE" id="PS00485">
    <property type="entry name" value="A_DEAMINASE"/>
    <property type="match status" value="1"/>
</dbReference>
<keyword evidence="9" id="KW-0670">Pyruvate</keyword>
<dbReference type="InterPro" id="IPR009014">
    <property type="entry name" value="Transketo_C/PFOR_II"/>
</dbReference>
<comment type="cofactor">
    <cofactor evidence="1">
        <name>Zn(2+)</name>
        <dbReference type="ChEBI" id="CHEBI:29105"/>
    </cofactor>
</comment>
<feature type="domain" description="Pyruvate flavodoxin/ferredoxin oxidoreductase pyrimidine binding" evidence="7">
    <location>
        <begin position="14"/>
        <end position="232"/>
    </location>
</feature>
<evidence type="ECO:0000256" key="5">
    <source>
        <dbReference type="ARBA" id="ARBA00022833"/>
    </source>
</evidence>
<evidence type="ECO:0000259" key="8">
    <source>
        <dbReference type="Pfam" id="PF17147"/>
    </source>
</evidence>
<dbReference type="GO" id="GO:0006979">
    <property type="term" value="P:response to oxidative stress"/>
    <property type="evidence" value="ECO:0007669"/>
    <property type="project" value="TreeGrafter"/>
</dbReference>
<name>A0AAP2RFD1_9EURY</name>
<evidence type="ECO:0000256" key="4">
    <source>
        <dbReference type="ARBA" id="ARBA00022801"/>
    </source>
</evidence>
<dbReference type="InterPro" id="IPR033412">
    <property type="entry name" value="PFOR_II"/>
</dbReference>
<comment type="caution">
    <text evidence="9">The sequence shown here is derived from an EMBL/GenBank/DDBJ whole genome shotgun (WGS) entry which is preliminary data.</text>
</comment>
<dbReference type="InterPro" id="IPR029061">
    <property type="entry name" value="THDP-binding"/>
</dbReference>
<dbReference type="Pfam" id="PF17147">
    <property type="entry name" value="PFOR_II"/>
    <property type="match status" value="1"/>
</dbReference>
<dbReference type="InterPro" id="IPR050722">
    <property type="entry name" value="Pyruvate:ferred/Flavod_OxRd"/>
</dbReference>
<dbReference type="InterPro" id="IPR006650">
    <property type="entry name" value="A/AMP_deam_AS"/>
</dbReference>
<evidence type="ECO:0000313" key="10">
    <source>
        <dbReference type="Proteomes" id="UP001320159"/>
    </source>
</evidence>
<dbReference type="EMBL" id="PGCK01000007">
    <property type="protein sequence ID" value="MCD1295202.1"/>
    <property type="molecule type" value="Genomic_DNA"/>
</dbReference>
<dbReference type="SUPFAM" id="SSF52922">
    <property type="entry name" value="TK C-terminal domain-like"/>
    <property type="match status" value="1"/>
</dbReference>
<feature type="domain" description="Pyruvate:ferredoxin oxidoreductase core" evidence="8">
    <location>
        <begin position="254"/>
        <end position="346"/>
    </location>
</feature>
<dbReference type="CDD" id="cd07034">
    <property type="entry name" value="TPP_PYR_PFOR_IOR-alpha_like"/>
    <property type="match status" value="1"/>
</dbReference>
<dbReference type="FunFam" id="3.40.50.970:FF:000012">
    <property type="entry name" value="Pyruvate:ferredoxin (Flavodoxin) oxidoreductase"/>
    <property type="match status" value="1"/>
</dbReference>
<reference evidence="9 10" key="1">
    <citation type="submission" date="2017-11" db="EMBL/GenBank/DDBJ databases">
        <title>Isolation and Characterization of Family Methanocellaceae Species from Potential Methane Hydrate Area Offshore Southwestern Taiwan.</title>
        <authorList>
            <person name="Zhang W.-L."/>
            <person name="Chen W.-C."/>
            <person name="Lai M.-C."/>
            <person name="Chen S.-C."/>
        </authorList>
    </citation>
    <scope>NUCLEOTIDE SEQUENCE [LARGE SCALE GENOMIC DNA]</scope>
    <source>
        <strain evidence="9 10">CWC-04</strain>
    </source>
</reference>
<dbReference type="Pfam" id="PF01855">
    <property type="entry name" value="POR_N"/>
    <property type="match status" value="1"/>
</dbReference>
<dbReference type="GO" id="GO:0006082">
    <property type="term" value="P:organic acid metabolic process"/>
    <property type="evidence" value="ECO:0007669"/>
    <property type="project" value="UniProtKB-ARBA"/>
</dbReference>
<evidence type="ECO:0000256" key="6">
    <source>
        <dbReference type="ARBA" id="ARBA00023002"/>
    </source>
</evidence>
<gene>
    <name evidence="9" type="primary">porA</name>
    <name evidence="9" type="ORF">CUJ83_09350</name>
</gene>
<dbReference type="PANTHER" id="PTHR32154">
    <property type="entry name" value="PYRUVATE-FLAVODOXIN OXIDOREDUCTASE-RELATED"/>
    <property type="match status" value="1"/>
</dbReference>
<dbReference type="Gene3D" id="3.40.50.970">
    <property type="match status" value="1"/>
</dbReference>
<proteinExistence type="predicted"/>
<evidence type="ECO:0000256" key="3">
    <source>
        <dbReference type="ARBA" id="ARBA00022723"/>
    </source>
</evidence>
<dbReference type="GO" id="GO:0044272">
    <property type="term" value="P:sulfur compound biosynthetic process"/>
    <property type="evidence" value="ECO:0007669"/>
    <property type="project" value="UniProtKB-ARBA"/>
</dbReference>
<comment type="subunit">
    <text evidence="2">Heterotetramer of one alpha, one beta, one delta and one gamma chain.</text>
</comment>
<sequence>MKKMSTGNQAVALAVKESDVEVVAAYPITPQTEVVETIASMVEKNTMKCAYIRVESEHSALAACIGASASGARAFTATSSHGLLYMHEMIHWAAGARLPIVMANINRAVGPAWNIWAEHTDALSQRDTGWMQFYAATVQEVYDTVLMSYKLAEKVYLPAMVNLDGFILSHSIQPLDITDTGDFIPPIDMPHALNTDDPVTYGNLTTPADYYKFRHMIHTAMQRADKEARSIEKEFAERFGRQYGPVMEYRTDDAEIVILGMGTLARETEVAVDLLRKEGIKAGSIRIRQFRPFPKLDLDGKKVIVFDRDYSFGAGGILAQEIRMRNDVPIYNVIAGLGGQDVSYNTIADIVRKSKDEGEFWLGVD</sequence>
<dbReference type="AlphaFoldDB" id="A0AAP2RFD1"/>
<dbReference type="Gene3D" id="3.40.50.920">
    <property type="match status" value="1"/>
</dbReference>
<dbReference type="GO" id="GO:0019239">
    <property type="term" value="F:deaminase activity"/>
    <property type="evidence" value="ECO:0007669"/>
    <property type="project" value="InterPro"/>
</dbReference>
<protein>
    <submittedName>
        <fullName evidence="9">Pyruvate ferredoxin oxidoreductase</fullName>
    </submittedName>
</protein>
<dbReference type="InterPro" id="IPR002880">
    <property type="entry name" value="Pyrv_Fd/Flavodoxin_OxRdtase_N"/>
</dbReference>
<evidence type="ECO:0000313" key="9">
    <source>
        <dbReference type="EMBL" id="MCD1295202.1"/>
    </source>
</evidence>
<keyword evidence="5" id="KW-0862">Zinc</keyword>
<keyword evidence="3" id="KW-0479">Metal-binding</keyword>
<dbReference type="GO" id="GO:0009168">
    <property type="term" value="P:purine ribonucleoside monophosphate biosynthetic process"/>
    <property type="evidence" value="ECO:0007669"/>
    <property type="project" value="InterPro"/>
</dbReference>
<keyword evidence="6" id="KW-0560">Oxidoreductase</keyword>
<keyword evidence="10" id="KW-1185">Reference proteome</keyword>
<keyword evidence="4" id="KW-0378">Hydrolase</keyword>
<evidence type="ECO:0000256" key="1">
    <source>
        <dbReference type="ARBA" id="ARBA00001947"/>
    </source>
</evidence>
<evidence type="ECO:0000259" key="7">
    <source>
        <dbReference type="Pfam" id="PF01855"/>
    </source>
</evidence>
<dbReference type="SUPFAM" id="SSF52518">
    <property type="entry name" value="Thiamin diphosphate-binding fold (THDP-binding)"/>
    <property type="match status" value="1"/>
</dbReference>
<dbReference type="Proteomes" id="UP001320159">
    <property type="component" value="Unassembled WGS sequence"/>
</dbReference>
<accession>A0AAP2RFD1</accession>
<dbReference type="GO" id="GO:0016491">
    <property type="term" value="F:oxidoreductase activity"/>
    <property type="evidence" value="ECO:0007669"/>
    <property type="project" value="UniProtKB-KW"/>
</dbReference>
<dbReference type="GO" id="GO:0046872">
    <property type="term" value="F:metal ion binding"/>
    <property type="evidence" value="ECO:0007669"/>
    <property type="project" value="UniProtKB-KW"/>
</dbReference>
<dbReference type="RefSeq" id="WP_230742051.1">
    <property type="nucleotide sequence ID" value="NZ_PGCK01000007.1"/>
</dbReference>